<dbReference type="RefSeq" id="XP_031561483.1">
    <property type="nucleotide sequence ID" value="XM_031705623.1"/>
</dbReference>
<evidence type="ECO:0000313" key="3">
    <source>
        <dbReference type="RefSeq" id="XP_031561483.1"/>
    </source>
</evidence>
<sequence length="284" mass="33031">MAVGSGYVSSSPSPTDVLDKAFKSVELLTEEVNERMSQLQDYIDVQTLQLERLIMTRNYKELFDKWSRCANHRPGRDPNQCQEDAEEDIVSARFHFQPLQELLEEKQSSGKQKYDPHFYFRYIATWQWMKEYEGKGYFWAPTYDEVKKLEIGLIPFRDYATLHLVALEALANSYKDKVGDESCEIYKHTLALIAQNSDYYVRFVKWAFEWIYIRQYEENMYFGVKGRAGGGSDSGERNGFLSTTKCTGGKCTIECSQLMKDNLCTVQSKHKYDAMTMADLCDDY</sequence>
<protein>
    <submittedName>
        <fullName evidence="2 3">Uncharacterized protein LOC116297393</fullName>
    </submittedName>
</protein>
<dbReference type="GeneID" id="116297393"/>
<gene>
    <name evidence="2 3" type="primary">LOC116297393</name>
</gene>
<dbReference type="RefSeq" id="XP_031561476.1">
    <property type="nucleotide sequence ID" value="XM_031705616.1"/>
</dbReference>
<proteinExistence type="predicted"/>
<dbReference type="KEGG" id="aten:116297393"/>
<dbReference type="OrthoDB" id="10273296at2759"/>
<dbReference type="Proteomes" id="UP000515163">
    <property type="component" value="Unplaced"/>
</dbReference>
<evidence type="ECO:0000313" key="2">
    <source>
        <dbReference type="RefSeq" id="XP_031561476.1"/>
    </source>
</evidence>
<keyword evidence="1" id="KW-1185">Reference proteome</keyword>
<name>A0A6P8I1R4_ACTTE</name>
<accession>A0A6P8I1R4</accession>
<organism evidence="1 2">
    <name type="scientific">Actinia tenebrosa</name>
    <name type="common">Australian red waratah sea anemone</name>
    <dbReference type="NCBI Taxonomy" id="6105"/>
    <lineage>
        <taxon>Eukaryota</taxon>
        <taxon>Metazoa</taxon>
        <taxon>Cnidaria</taxon>
        <taxon>Anthozoa</taxon>
        <taxon>Hexacorallia</taxon>
        <taxon>Actiniaria</taxon>
        <taxon>Actiniidae</taxon>
        <taxon>Actinia</taxon>
    </lineage>
</organism>
<dbReference type="AlphaFoldDB" id="A0A6P8I1R4"/>
<reference evidence="2 3" key="1">
    <citation type="submission" date="2025-04" db="UniProtKB">
        <authorList>
            <consortium name="RefSeq"/>
        </authorList>
    </citation>
    <scope>IDENTIFICATION</scope>
    <source>
        <tissue evidence="2 3">Tentacle</tissue>
    </source>
</reference>
<evidence type="ECO:0000313" key="1">
    <source>
        <dbReference type="Proteomes" id="UP000515163"/>
    </source>
</evidence>